<feature type="compositionally biased region" description="Basic and acidic residues" evidence="1">
    <location>
        <begin position="721"/>
        <end position="733"/>
    </location>
</feature>
<feature type="region of interest" description="Disordered" evidence="1">
    <location>
        <begin position="679"/>
        <end position="738"/>
    </location>
</feature>
<feature type="compositionally biased region" description="Basic and acidic residues" evidence="1">
    <location>
        <begin position="844"/>
        <end position="857"/>
    </location>
</feature>
<protein>
    <recommendedName>
        <fullName evidence="6">SICA antigen</fullName>
    </recommendedName>
</protein>
<feature type="compositionally biased region" description="Low complexity" evidence="1">
    <location>
        <begin position="697"/>
        <end position="709"/>
    </location>
</feature>
<sequence>MAQDKVFGPLKEKWLEKKGLKEKGRTREGNLIRNIGKWINEFAKSAGSDNEGIGASGCDHVYGSSEMKEGIDKKVCAFILGNLWRTYTVLIEEGVEEVDREMKAYIYCTMMSAWMFLYQNKYCRANEVMNHAFEGMRLLCKPSGKGGKCYKCEYENLERMQVGDVQMLGYILEAVKKGDNAMGKMYKEVPEVKCKQENTFGQHHQTAGQLAEKKITAEHFHFITQLLTKWIMAGKVGDLDNFGTKIWAKFRKVLKEFFNYMETSNDAWAVSCDDNGWFKWRNYQTKEDRRVCKLMVDALYFKNWYKGAMEDIRGRGENEGDIEAHIKCVIASVFMYILLKSNCKRWLGIKYALKIMSEIEESLKITGHSTNKCEWMDYEDISLGGKVVGKTIEDWLMKNKGIGKKVESIRKNANCAKWNWDIVWEKDIKGEDSVKIVKLLEGKEKELEKEEEKTWTRPKELRGLWEEDEDLEIGEFFSEFSNNPIEGDHRYDYETLEELAKICEKESSIEGILDKEEDREFCRTLIKNLMIVTKDKLPCQKEKKDRPDMWDCIPKCDLLNTWLIYVRMSCKRNEVINHVFEKMKDMKGNVKYKNVFEECKYGQIKPWWRGDRAMMMEVYKFLMKEDGRSKIMEIHNQNWCGGKGIRDFVSESVRERLRADKKAGNEEYGNFLKEVGKVAGVEEQPGGRAAGGGGSSSSGESRAPAAPGGKLYPKPGAAPENDGKSPIKDKDNYDVGPIAVSADGQAGIIELSAGTHKDPALQGPPQELFEAAEEGTIVQAAPAAEPAADEQEEHSQTPHEVSGQPSSGSEDVQSSDPEKVEQNGQDASTPEAGSGESVGPSQEAHPKALDADIKGPKADISSTSSGGQSPPSSAGTAHLGLGQQGKGAIRTPSAPVKLTHKYFTLPGKRRRYRRAHQVRGPSLEQQLPDHVDDQADGPREYTLVNERQPIRRPRRSLGKKPVSRRTIIDIHLEVLDECQKGDVHSTKEDFFEILVREFMESEFIKE</sequence>
<accession>A0A1B1DZK7</accession>
<dbReference type="KEGG" id="pcot:PCOAH_00026050"/>
<gene>
    <name evidence="4" type="ORF">PCOAH_00026050</name>
</gene>
<evidence type="ECO:0000259" key="2">
    <source>
        <dbReference type="Pfam" id="PF12879"/>
    </source>
</evidence>
<feature type="domain" description="Schizont-infected cell agglutination extracellular alpha" evidence="3">
    <location>
        <begin position="225"/>
        <end position="395"/>
    </location>
</feature>
<dbReference type="Pfam" id="PF12887">
    <property type="entry name" value="SICA_alpha"/>
    <property type="match status" value="2"/>
</dbReference>
<dbReference type="EMBL" id="CP016247">
    <property type="protein sequence ID" value="ANQ08027.1"/>
    <property type="molecule type" value="Genomic_DNA"/>
</dbReference>
<name>A0A1B1DZK7_9APIC</name>
<dbReference type="AlphaFoldDB" id="A0A1B1DZK7"/>
<evidence type="ECO:0000313" key="4">
    <source>
        <dbReference type="EMBL" id="ANQ08027.1"/>
    </source>
</evidence>
<evidence type="ECO:0000256" key="1">
    <source>
        <dbReference type="SAM" id="MobiDB-lite"/>
    </source>
</evidence>
<dbReference type="VEuPathDB" id="PlasmoDB:PCOAH_00026050"/>
<evidence type="ECO:0000313" key="5">
    <source>
        <dbReference type="Proteomes" id="UP000092716"/>
    </source>
</evidence>
<feature type="domain" description="Schizont-infected cell agglutination extracellular alpha" evidence="3">
    <location>
        <begin position="10"/>
        <end position="166"/>
    </location>
</feature>
<reference evidence="5" key="1">
    <citation type="submission" date="2016-06" db="EMBL/GenBank/DDBJ databases">
        <title>First high quality genome sequence of Plasmodium coatneyi using continuous long reads from single molecule, real-time sequencing.</title>
        <authorList>
            <person name="Chien J.-T."/>
            <person name="Pakala S.B."/>
            <person name="Geraldo J.A."/>
            <person name="Lapp S.A."/>
            <person name="Barnwell J.W."/>
            <person name="Kissinger J.C."/>
            <person name="Galinski M.R."/>
            <person name="Humphrey J.C."/>
        </authorList>
    </citation>
    <scope>NUCLEOTIDE SEQUENCE [LARGE SCALE GENOMIC DNA]</scope>
    <source>
        <strain evidence="5">Hackeri</strain>
    </source>
</reference>
<feature type="compositionally biased region" description="Low complexity" evidence="1">
    <location>
        <begin position="861"/>
        <end position="877"/>
    </location>
</feature>
<dbReference type="InterPro" id="IPR024288">
    <property type="entry name" value="SICA_C"/>
</dbReference>
<dbReference type="OrthoDB" id="10667385at2759"/>
<feature type="domain" description="Schizont-infected cell agglutination C-terminal" evidence="2">
    <location>
        <begin position="901"/>
        <end position="1006"/>
    </location>
</feature>
<feature type="region of interest" description="Disordered" evidence="1">
    <location>
        <begin position="781"/>
        <end position="895"/>
    </location>
</feature>
<proteinExistence type="predicted"/>
<keyword evidence="5" id="KW-1185">Reference proteome</keyword>
<feature type="compositionally biased region" description="Polar residues" evidence="1">
    <location>
        <begin position="803"/>
        <end position="815"/>
    </location>
</feature>
<evidence type="ECO:0000259" key="3">
    <source>
        <dbReference type="Pfam" id="PF12887"/>
    </source>
</evidence>
<evidence type="ECO:0008006" key="6">
    <source>
        <dbReference type="Google" id="ProtNLM"/>
    </source>
</evidence>
<dbReference type="Proteomes" id="UP000092716">
    <property type="component" value="Chromosome 9"/>
</dbReference>
<dbReference type="InterPro" id="IPR024290">
    <property type="entry name" value="SICA_extracell_a"/>
</dbReference>
<dbReference type="GeneID" id="30909333"/>
<dbReference type="RefSeq" id="XP_019914722.1">
    <property type="nucleotide sequence ID" value="XM_020059410.1"/>
</dbReference>
<dbReference type="Pfam" id="PF12879">
    <property type="entry name" value="SICA_C"/>
    <property type="match status" value="1"/>
</dbReference>
<organism evidence="4 5">
    <name type="scientific">Plasmodium coatneyi</name>
    <dbReference type="NCBI Taxonomy" id="208452"/>
    <lineage>
        <taxon>Eukaryota</taxon>
        <taxon>Sar</taxon>
        <taxon>Alveolata</taxon>
        <taxon>Apicomplexa</taxon>
        <taxon>Aconoidasida</taxon>
        <taxon>Haemosporida</taxon>
        <taxon>Plasmodiidae</taxon>
        <taxon>Plasmodium</taxon>
    </lineage>
</organism>